<evidence type="ECO:0000313" key="2">
    <source>
        <dbReference type="Proteomes" id="UP000255269"/>
    </source>
</evidence>
<name>A0A377Q0W4_9HELI</name>
<proteinExistence type="predicted"/>
<reference evidence="1 2" key="1">
    <citation type="submission" date="2018-06" db="EMBL/GenBank/DDBJ databases">
        <authorList>
            <consortium name="Pathogen Informatics"/>
            <person name="Doyle S."/>
        </authorList>
    </citation>
    <scope>NUCLEOTIDE SEQUENCE [LARGE SCALE GENOMIC DNA]</scope>
    <source>
        <strain evidence="1 2">NCTC13156</strain>
    </source>
</reference>
<accession>A0A377Q0W4</accession>
<sequence>MRDIIIKLSSNKNYQEHWRNKIEHYCKEDMYHYGRASEYLVEWINQWYKKREILRG</sequence>
<dbReference type="RefSeq" id="WP_181809978.1">
    <property type="nucleotide sequence ID" value="NZ_CAKNFV010000006.1"/>
</dbReference>
<protein>
    <submittedName>
        <fullName evidence="1">Uncharacterized protein</fullName>
    </submittedName>
</protein>
<dbReference type="Proteomes" id="UP000255269">
    <property type="component" value="Unassembled WGS sequence"/>
</dbReference>
<dbReference type="AlphaFoldDB" id="A0A377Q0W4"/>
<dbReference type="EMBL" id="UGJF01000001">
    <property type="protein sequence ID" value="STQ88322.1"/>
    <property type="molecule type" value="Genomic_DNA"/>
</dbReference>
<organism evidence="1 2">
    <name type="scientific">Helicobacter pullorum</name>
    <dbReference type="NCBI Taxonomy" id="35818"/>
    <lineage>
        <taxon>Bacteria</taxon>
        <taxon>Pseudomonadati</taxon>
        <taxon>Campylobacterota</taxon>
        <taxon>Epsilonproteobacteria</taxon>
        <taxon>Campylobacterales</taxon>
        <taxon>Helicobacteraceae</taxon>
        <taxon>Helicobacter</taxon>
    </lineage>
</organism>
<evidence type="ECO:0000313" key="1">
    <source>
        <dbReference type="EMBL" id="STQ88322.1"/>
    </source>
</evidence>
<gene>
    <name evidence="1" type="ORF">NCTC13156_01159</name>
</gene>